<gene>
    <name evidence="9" type="ORF">CSTERTH_07395</name>
</gene>
<dbReference type="CDD" id="cd11640">
    <property type="entry name" value="HutP"/>
    <property type="match status" value="1"/>
</dbReference>
<protein>
    <recommendedName>
        <fullName evidence="4">Hut operon positive regulatory protein</fullName>
    </recommendedName>
</protein>
<comment type="subunit">
    <text evidence="3">Homohexamer.</text>
</comment>
<keyword evidence="8" id="KW-0804">Transcription</keyword>
<organism evidence="9 10">
    <name type="scientific">Thermoclostridium stercorarium subsp. thermolacticum DSM 2910</name>
    <dbReference type="NCBI Taxonomy" id="1121336"/>
    <lineage>
        <taxon>Bacteria</taxon>
        <taxon>Bacillati</taxon>
        <taxon>Bacillota</taxon>
        <taxon>Clostridia</taxon>
        <taxon>Eubacteriales</taxon>
        <taxon>Oscillospiraceae</taxon>
        <taxon>Thermoclostridium</taxon>
    </lineage>
</organism>
<evidence type="ECO:0000256" key="8">
    <source>
        <dbReference type="ARBA" id="ARBA00023163"/>
    </source>
</evidence>
<evidence type="ECO:0000313" key="10">
    <source>
        <dbReference type="Proteomes" id="UP000092971"/>
    </source>
</evidence>
<proteinExistence type="inferred from homology"/>
<evidence type="ECO:0000313" key="9">
    <source>
        <dbReference type="EMBL" id="ANW98859.1"/>
    </source>
</evidence>
<comment type="function">
    <text evidence="1">Antiterminator that binds to cis-acting regulatory sequences on the mRNA in the presence of histidine, thereby suppressing transcription termination and activating the hut operon for histidine utilization.</text>
</comment>
<dbReference type="InterPro" id="IPR015111">
    <property type="entry name" value="Regulatory_HutP"/>
</dbReference>
<dbReference type="SUPFAM" id="SSF111064">
    <property type="entry name" value="Hut operon positive regulatory protein HutP"/>
    <property type="match status" value="1"/>
</dbReference>
<keyword evidence="7" id="KW-0010">Activator</keyword>
<evidence type="ECO:0000256" key="1">
    <source>
        <dbReference type="ARBA" id="ARBA00002945"/>
    </source>
</evidence>
<dbReference type="Pfam" id="PF09021">
    <property type="entry name" value="HutP"/>
    <property type="match status" value="1"/>
</dbReference>
<accession>A0A1B1YDM2</accession>
<keyword evidence="6" id="KW-0805">Transcription regulation</keyword>
<evidence type="ECO:0000256" key="6">
    <source>
        <dbReference type="ARBA" id="ARBA00023015"/>
    </source>
</evidence>
<dbReference type="OrthoDB" id="1629373at2"/>
<dbReference type="GO" id="GO:0003723">
    <property type="term" value="F:RNA binding"/>
    <property type="evidence" value="ECO:0007669"/>
    <property type="project" value="UniProtKB-KW"/>
</dbReference>
<name>A0A1B1YDM2_THEST</name>
<dbReference type="InterPro" id="IPR036482">
    <property type="entry name" value="Regulatory_HutP_sf"/>
</dbReference>
<dbReference type="Proteomes" id="UP000092971">
    <property type="component" value="Chromosome"/>
</dbReference>
<evidence type="ECO:0000256" key="5">
    <source>
        <dbReference type="ARBA" id="ARBA00022884"/>
    </source>
</evidence>
<evidence type="ECO:0000256" key="7">
    <source>
        <dbReference type="ARBA" id="ARBA00023159"/>
    </source>
</evidence>
<dbReference type="EMBL" id="CP014672">
    <property type="protein sequence ID" value="ANW98859.1"/>
    <property type="molecule type" value="Genomic_DNA"/>
</dbReference>
<dbReference type="Gene3D" id="3.40.1510.10">
    <property type="entry name" value="Hut operon regulatory protein HutP"/>
    <property type="match status" value="1"/>
</dbReference>
<evidence type="ECO:0000256" key="4">
    <source>
        <dbReference type="ARBA" id="ARBA00019377"/>
    </source>
</evidence>
<evidence type="ECO:0000256" key="3">
    <source>
        <dbReference type="ARBA" id="ARBA00011643"/>
    </source>
</evidence>
<keyword evidence="5" id="KW-0694">RNA-binding</keyword>
<dbReference type="RefSeq" id="WP_015359184.1">
    <property type="nucleotide sequence ID" value="NZ_CP014672.1"/>
</dbReference>
<dbReference type="AlphaFoldDB" id="A0A1B1YDM2"/>
<reference evidence="9 10" key="1">
    <citation type="submission" date="2016-02" db="EMBL/GenBank/DDBJ databases">
        <title>Comparison of Clostridium stercorarium subspecies using comparative genomics and transcriptomics.</title>
        <authorList>
            <person name="Schellenberg J."/>
            <person name="Thallinger G."/>
            <person name="Levin D.B."/>
            <person name="Zhang X."/>
            <person name="Alvare G."/>
            <person name="Fristensky B."/>
            <person name="Sparling R."/>
        </authorList>
    </citation>
    <scope>NUCLEOTIDE SEQUENCE [LARGE SCALE GENOMIC DNA]</scope>
    <source>
        <strain evidence="9 10">DSM 2910</strain>
    </source>
</reference>
<comment type="similarity">
    <text evidence="2">Belongs to the HutP family.</text>
</comment>
<sequence>MFDGNLEFGSKDVVRAAIYMALSATRDEEKLLKHQYAEKGIKCCAVDYGGDFVTSIVKIIERAVVSAKREGVIVESHAEEGAVAGATREALNQIANKAIGLNVGGKIGVARYHDHVAVCVFFGVGLLHLNEISIGVGHRVV</sequence>
<evidence type="ECO:0000256" key="2">
    <source>
        <dbReference type="ARBA" id="ARBA00009992"/>
    </source>
</evidence>